<comment type="caution">
    <text evidence="1">The sequence shown here is derived from an EMBL/GenBank/DDBJ whole genome shotgun (WGS) entry which is preliminary data.</text>
</comment>
<dbReference type="EMBL" id="BPLQ01011857">
    <property type="protein sequence ID" value="GIY60818.1"/>
    <property type="molecule type" value="Genomic_DNA"/>
</dbReference>
<evidence type="ECO:0000313" key="1">
    <source>
        <dbReference type="EMBL" id="GIY60818.1"/>
    </source>
</evidence>
<keyword evidence="2" id="KW-1185">Reference proteome</keyword>
<proteinExistence type="predicted"/>
<gene>
    <name evidence="1" type="ORF">CDAR_308081</name>
</gene>
<reference evidence="1 2" key="1">
    <citation type="submission" date="2021-06" db="EMBL/GenBank/DDBJ databases">
        <title>Caerostris darwini draft genome.</title>
        <authorList>
            <person name="Kono N."/>
            <person name="Arakawa K."/>
        </authorList>
    </citation>
    <scope>NUCLEOTIDE SEQUENCE [LARGE SCALE GENOMIC DNA]</scope>
</reference>
<protein>
    <submittedName>
        <fullName evidence="1">Uncharacterized protein</fullName>
    </submittedName>
</protein>
<accession>A0AAV4USW1</accession>
<organism evidence="1 2">
    <name type="scientific">Caerostris darwini</name>
    <dbReference type="NCBI Taxonomy" id="1538125"/>
    <lineage>
        <taxon>Eukaryota</taxon>
        <taxon>Metazoa</taxon>
        <taxon>Ecdysozoa</taxon>
        <taxon>Arthropoda</taxon>
        <taxon>Chelicerata</taxon>
        <taxon>Arachnida</taxon>
        <taxon>Araneae</taxon>
        <taxon>Araneomorphae</taxon>
        <taxon>Entelegynae</taxon>
        <taxon>Araneoidea</taxon>
        <taxon>Araneidae</taxon>
        <taxon>Caerostris</taxon>
    </lineage>
</organism>
<evidence type="ECO:0000313" key="2">
    <source>
        <dbReference type="Proteomes" id="UP001054837"/>
    </source>
</evidence>
<dbReference type="Proteomes" id="UP001054837">
    <property type="component" value="Unassembled WGS sequence"/>
</dbReference>
<sequence>MTCFLSWRHWGLKGKQNPACNPVAIFKGGCTASPEAQLFVLNKASVKNGRALWRGLLMGPSGVGRLVADDSEMRTPFEIARLRQISSSRSLGEIRQVLHRVGSRV</sequence>
<dbReference type="AlphaFoldDB" id="A0AAV4USW1"/>
<name>A0AAV4USW1_9ARAC</name>